<dbReference type="Gene3D" id="3.10.580.10">
    <property type="entry name" value="CBS-domain"/>
    <property type="match status" value="1"/>
</dbReference>
<evidence type="ECO:0000256" key="2">
    <source>
        <dbReference type="PROSITE-ProRule" id="PRU00703"/>
    </source>
</evidence>
<dbReference type="Pfam" id="PF00571">
    <property type="entry name" value="CBS"/>
    <property type="match status" value="2"/>
</dbReference>
<proteinExistence type="predicted"/>
<keyword evidence="1 2" id="KW-0129">CBS domain</keyword>
<dbReference type="SUPFAM" id="SSF54631">
    <property type="entry name" value="CBS-domain pair"/>
    <property type="match status" value="1"/>
</dbReference>
<dbReference type="Proteomes" id="UP000291591">
    <property type="component" value="Unassembled WGS sequence"/>
</dbReference>
<dbReference type="InterPro" id="IPR046342">
    <property type="entry name" value="CBS_dom_sf"/>
</dbReference>
<comment type="caution">
    <text evidence="4">The sequence shown here is derived from an EMBL/GenBank/DDBJ whole genome shotgun (WGS) entry which is preliminary data.</text>
</comment>
<dbReference type="InterPro" id="IPR051257">
    <property type="entry name" value="Diverse_CBS-Domain"/>
</dbReference>
<dbReference type="InterPro" id="IPR000644">
    <property type="entry name" value="CBS_dom"/>
</dbReference>
<dbReference type="OrthoDB" id="3672399at2"/>
<dbReference type="InterPro" id="IPR044725">
    <property type="entry name" value="CBSX3_CBS_dom"/>
</dbReference>
<dbReference type="AlphaFoldDB" id="A0A4Q7V5Z4"/>
<sequence length="141" mass="15475">MRIADVLNGKGSQVTTVTPHTAVSEVLRLLAEHNLGALPVLDAERLVGIVSERDVVRRLHQRGTDLLSVTVAEIMTSDVVTCDPNDGVGELAKIMTDRRFRHLPVIVDGRLAGIVSIGDLVKARIDMLEQEREQLESYIAQ</sequence>
<dbReference type="PANTHER" id="PTHR43080:SF2">
    <property type="entry name" value="CBS DOMAIN-CONTAINING PROTEIN"/>
    <property type="match status" value="1"/>
</dbReference>
<evidence type="ECO:0000313" key="5">
    <source>
        <dbReference type="Proteomes" id="UP000291591"/>
    </source>
</evidence>
<keyword evidence="5" id="KW-1185">Reference proteome</keyword>
<feature type="domain" description="CBS" evidence="3">
    <location>
        <begin position="10"/>
        <end position="66"/>
    </location>
</feature>
<evidence type="ECO:0000256" key="1">
    <source>
        <dbReference type="ARBA" id="ARBA00023122"/>
    </source>
</evidence>
<protein>
    <submittedName>
        <fullName evidence="4">CBS domain protein</fullName>
    </submittedName>
</protein>
<dbReference type="PANTHER" id="PTHR43080">
    <property type="entry name" value="CBS DOMAIN-CONTAINING PROTEIN CBSX3, MITOCHONDRIAL"/>
    <property type="match status" value="1"/>
</dbReference>
<evidence type="ECO:0000313" key="4">
    <source>
        <dbReference type="EMBL" id="RZT89158.1"/>
    </source>
</evidence>
<dbReference type="PROSITE" id="PS51371">
    <property type="entry name" value="CBS"/>
    <property type="match status" value="2"/>
</dbReference>
<dbReference type="CDD" id="cd04623">
    <property type="entry name" value="CBS_pair_bac_euk"/>
    <property type="match status" value="1"/>
</dbReference>
<accession>A0A4Q7V5Z4</accession>
<name>A0A4Q7V5Z4_PSEST</name>
<reference evidence="4 5" key="1">
    <citation type="submission" date="2019-02" db="EMBL/GenBank/DDBJ databases">
        <title>Sequencing the genomes of 1000 actinobacteria strains.</title>
        <authorList>
            <person name="Klenk H.-P."/>
        </authorList>
    </citation>
    <scope>NUCLEOTIDE SEQUENCE [LARGE SCALE GENOMIC DNA]</scope>
    <source>
        <strain evidence="4 5">DSM 45779</strain>
    </source>
</reference>
<evidence type="ECO:0000259" key="3">
    <source>
        <dbReference type="PROSITE" id="PS51371"/>
    </source>
</evidence>
<feature type="domain" description="CBS" evidence="3">
    <location>
        <begin position="75"/>
        <end position="131"/>
    </location>
</feature>
<organism evidence="4 5">
    <name type="scientific">Pseudonocardia sediminis</name>
    <dbReference type="NCBI Taxonomy" id="1397368"/>
    <lineage>
        <taxon>Bacteria</taxon>
        <taxon>Bacillati</taxon>
        <taxon>Actinomycetota</taxon>
        <taxon>Actinomycetes</taxon>
        <taxon>Pseudonocardiales</taxon>
        <taxon>Pseudonocardiaceae</taxon>
        <taxon>Pseudonocardia</taxon>
    </lineage>
</organism>
<dbReference type="RefSeq" id="WP_130293501.1">
    <property type="nucleotide sequence ID" value="NZ_SHKL01000001.1"/>
</dbReference>
<dbReference type="SMART" id="SM00116">
    <property type="entry name" value="CBS"/>
    <property type="match status" value="2"/>
</dbReference>
<gene>
    <name evidence="4" type="ORF">EV383_6117</name>
</gene>
<dbReference type="EMBL" id="SHKL01000001">
    <property type="protein sequence ID" value="RZT89158.1"/>
    <property type="molecule type" value="Genomic_DNA"/>
</dbReference>